<feature type="domain" description="Glycosyltransferase 2-like" evidence="1">
    <location>
        <begin position="12"/>
        <end position="117"/>
    </location>
</feature>
<keyword evidence="3" id="KW-1185">Reference proteome</keyword>
<name>A0A560L332_9BRAD</name>
<sequence>MLHAPVELVVLVLPCLNEEKTLAATCNSLGFGLDGQNQPANAVLVMVDNGSVDDTPNIMSQIRFRSPAHTVIIRHEAERGYVPPRRAGIAFAQEIAQERHVSDQKTLIVQVDADTEYCPFYADLLRAAADRVGENVMLEGLSLRPLDFPARYPAYVGAVEQTDRPLFPHMVDEAHDILIDDKLSSFRLSDYFLWGGLHREYLPSGLEIHAETSRLYIRARFRKARKEFIAQAYARPSHRRLLEDPLAIFASAGFPREPGWDTWWRVGAAPQDAASIDLSQPIWKSAVALRRAHQLLLQAALPLHVCRLTDKASNLGAQFARFESILEHFDDLTANSLLEHPGLLFARGFELLDSERSVERLNALVVN</sequence>
<comment type="caution">
    <text evidence="2">The sequence shown here is derived from an EMBL/GenBank/DDBJ whole genome shotgun (WGS) entry which is preliminary data.</text>
</comment>
<reference evidence="2 3" key="1">
    <citation type="submission" date="2019-06" db="EMBL/GenBank/DDBJ databases">
        <title>Genomic Encyclopedia of Type Strains, Phase IV (KMG-V): Genome sequencing to study the core and pangenomes of soil and plant-associated prokaryotes.</title>
        <authorList>
            <person name="Whitman W."/>
        </authorList>
    </citation>
    <scope>NUCLEOTIDE SEQUENCE [LARGE SCALE GENOMIC DNA]</scope>
    <source>
        <strain evidence="2 3">BR 10355</strain>
    </source>
</reference>
<dbReference type="PANTHER" id="PTHR48090">
    <property type="entry name" value="UNDECAPRENYL-PHOSPHATE 4-DEOXY-4-FORMAMIDO-L-ARABINOSE TRANSFERASE-RELATED"/>
    <property type="match status" value="1"/>
</dbReference>
<dbReference type="InterPro" id="IPR001173">
    <property type="entry name" value="Glyco_trans_2-like"/>
</dbReference>
<organism evidence="2 3">
    <name type="scientific">Bradyrhizobium macuxiense</name>
    <dbReference type="NCBI Taxonomy" id="1755647"/>
    <lineage>
        <taxon>Bacteria</taxon>
        <taxon>Pseudomonadati</taxon>
        <taxon>Pseudomonadota</taxon>
        <taxon>Alphaproteobacteria</taxon>
        <taxon>Hyphomicrobiales</taxon>
        <taxon>Nitrobacteraceae</taxon>
        <taxon>Bradyrhizobium</taxon>
    </lineage>
</organism>
<evidence type="ECO:0000313" key="2">
    <source>
        <dbReference type="EMBL" id="TWB87540.1"/>
    </source>
</evidence>
<accession>A0A560L332</accession>
<dbReference type="Pfam" id="PF00535">
    <property type="entry name" value="Glycos_transf_2"/>
    <property type="match status" value="1"/>
</dbReference>
<keyword evidence="2" id="KW-0808">Transferase</keyword>
<dbReference type="PANTHER" id="PTHR48090:SF7">
    <property type="entry name" value="RFBJ PROTEIN"/>
    <property type="match status" value="1"/>
</dbReference>
<dbReference type="Proteomes" id="UP000321304">
    <property type="component" value="Unassembled WGS sequence"/>
</dbReference>
<dbReference type="AlphaFoldDB" id="A0A560L332"/>
<gene>
    <name evidence="2" type="ORF">FBZ93_121101</name>
</gene>
<proteinExistence type="predicted"/>
<dbReference type="OrthoDB" id="8416156at2"/>
<dbReference type="Gene3D" id="3.90.550.10">
    <property type="entry name" value="Spore Coat Polysaccharide Biosynthesis Protein SpsA, Chain A"/>
    <property type="match status" value="1"/>
</dbReference>
<dbReference type="InterPro" id="IPR029044">
    <property type="entry name" value="Nucleotide-diphossugar_trans"/>
</dbReference>
<evidence type="ECO:0000259" key="1">
    <source>
        <dbReference type="Pfam" id="PF00535"/>
    </source>
</evidence>
<dbReference type="GO" id="GO:0016740">
    <property type="term" value="F:transferase activity"/>
    <property type="evidence" value="ECO:0007669"/>
    <property type="project" value="UniProtKB-KW"/>
</dbReference>
<dbReference type="EMBL" id="VITY01000021">
    <property type="protein sequence ID" value="TWB87540.1"/>
    <property type="molecule type" value="Genomic_DNA"/>
</dbReference>
<dbReference type="InterPro" id="IPR050256">
    <property type="entry name" value="Glycosyltransferase_2"/>
</dbReference>
<dbReference type="RefSeq" id="WP_146992562.1">
    <property type="nucleotide sequence ID" value="NZ_VITY01000021.1"/>
</dbReference>
<evidence type="ECO:0000313" key="3">
    <source>
        <dbReference type="Proteomes" id="UP000321304"/>
    </source>
</evidence>
<protein>
    <submittedName>
        <fullName evidence="2">Glycosyltransferase involved in cell wall biosynthesis</fullName>
    </submittedName>
</protein>
<dbReference type="SUPFAM" id="SSF53448">
    <property type="entry name" value="Nucleotide-diphospho-sugar transferases"/>
    <property type="match status" value="1"/>
</dbReference>